<dbReference type="RefSeq" id="WP_252580227.1">
    <property type="nucleotide sequence ID" value="NZ_CP071527.1"/>
</dbReference>
<dbReference type="PRINTS" id="PR00039">
    <property type="entry name" value="HTHLYSR"/>
</dbReference>
<dbReference type="InterPro" id="IPR005119">
    <property type="entry name" value="LysR_subst-bd"/>
</dbReference>
<dbReference type="InterPro" id="IPR036390">
    <property type="entry name" value="WH_DNA-bd_sf"/>
</dbReference>
<dbReference type="Pfam" id="PF00126">
    <property type="entry name" value="HTH_1"/>
    <property type="match status" value="1"/>
</dbReference>
<evidence type="ECO:0000313" key="6">
    <source>
        <dbReference type="EMBL" id="USQ13871.1"/>
    </source>
</evidence>
<evidence type="ECO:0000256" key="4">
    <source>
        <dbReference type="ARBA" id="ARBA00023163"/>
    </source>
</evidence>
<dbReference type="Gene3D" id="3.40.190.290">
    <property type="match status" value="1"/>
</dbReference>
<name>A0ABY4Y8C5_9GAMM</name>
<comment type="similarity">
    <text evidence="1">Belongs to the LysR transcriptional regulatory family.</text>
</comment>
<dbReference type="Pfam" id="PF03466">
    <property type="entry name" value="LysR_substrate"/>
    <property type="match status" value="1"/>
</dbReference>
<evidence type="ECO:0000256" key="1">
    <source>
        <dbReference type="ARBA" id="ARBA00009437"/>
    </source>
</evidence>
<dbReference type="SUPFAM" id="SSF53850">
    <property type="entry name" value="Periplasmic binding protein-like II"/>
    <property type="match status" value="1"/>
</dbReference>
<gene>
    <name evidence="6" type="ORF">J2N86_00535</name>
</gene>
<evidence type="ECO:0000256" key="2">
    <source>
        <dbReference type="ARBA" id="ARBA00023015"/>
    </source>
</evidence>
<sequence length="300" mass="34019">MDIDFDALRVFVMVVERGGFNAAAQSLFKSQPAITAAVKKLEEQLGMLLFDRNQYRPVLTAEGVKLHQRAKSLIGHWHNVSQFAEQLQAQQESDITIAIDVFFPLASLKNLLQSWINRFPGTQFHFLSESLGGACERLLRNQADLIISENLMMKKAVEVIPLRTEPLVAVAAPEFIERYHKQLDDLDTLSECMQVILRDSSQSDFSFGVIEHGRHWTVRDVMAKKDIIVAGLGWGRLPLHLITQELADGRLHYLQGTHFDERLVVMGAIRMQKPAHGPIAEYLWADLNLRKMTIAHEDAQ</sequence>
<keyword evidence="7" id="KW-1185">Reference proteome</keyword>
<evidence type="ECO:0000313" key="7">
    <source>
        <dbReference type="Proteomes" id="UP001057474"/>
    </source>
</evidence>
<dbReference type="EMBL" id="CP071527">
    <property type="protein sequence ID" value="USQ13871.1"/>
    <property type="molecule type" value="Genomic_DNA"/>
</dbReference>
<accession>A0ABY4Y8C5</accession>
<dbReference type="InterPro" id="IPR036388">
    <property type="entry name" value="WH-like_DNA-bd_sf"/>
</dbReference>
<reference evidence="6" key="1">
    <citation type="submission" date="2021-03" db="EMBL/GenBank/DDBJ databases">
        <title>Legionella lytica PCM 2298.</title>
        <authorList>
            <person name="Koper P."/>
        </authorList>
    </citation>
    <scope>NUCLEOTIDE SEQUENCE</scope>
    <source>
        <strain evidence="6">PCM 2298</strain>
    </source>
</reference>
<dbReference type="SUPFAM" id="SSF46785">
    <property type="entry name" value="Winged helix' DNA-binding domain"/>
    <property type="match status" value="1"/>
</dbReference>
<evidence type="ECO:0000256" key="3">
    <source>
        <dbReference type="ARBA" id="ARBA00023125"/>
    </source>
</evidence>
<dbReference type="Proteomes" id="UP001057474">
    <property type="component" value="Chromosome"/>
</dbReference>
<keyword evidence="2" id="KW-0805">Transcription regulation</keyword>
<dbReference type="PANTHER" id="PTHR30126:SF91">
    <property type="entry name" value="LYSR FAMILY TRANSCRIPTIONAL REGULATOR"/>
    <property type="match status" value="1"/>
</dbReference>
<dbReference type="PANTHER" id="PTHR30126">
    <property type="entry name" value="HTH-TYPE TRANSCRIPTIONAL REGULATOR"/>
    <property type="match status" value="1"/>
</dbReference>
<feature type="domain" description="HTH lysR-type" evidence="5">
    <location>
        <begin position="3"/>
        <end position="60"/>
    </location>
</feature>
<dbReference type="PROSITE" id="PS50931">
    <property type="entry name" value="HTH_LYSR"/>
    <property type="match status" value="1"/>
</dbReference>
<dbReference type="Gene3D" id="1.10.10.10">
    <property type="entry name" value="Winged helix-like DNA-binding domain superfamily/Winged helix DNA-binding domain"/>
    <property type="match status" value="1"/>
</dbReference>
<keyword evidence="3" id="KW-0238">DNA-binding</keyword>
<dbReference type="InterPro" id="IPR000847">
    <property type="entry name" value="LysR_HTH_N"/>
</dbReference>
<keyword evidence="4" id="KW-0804">Transcription</keyword>
<proteinExistence type="inferred from homology"/>
<organism evidence="6 7">
    <name type="scientific">Legionella lytica</name>
    <dbReference type="NCBI Taxonomy" id="96232"/>
    <lineage>
        <taxon>Bacteria</taxon>
        <taxon>Pseudomonadati</taxon>
        <taxon>Pseudomonadota</taxon>
        <taxon>Gammaproteobacteria</taxon>
        <taxon>Legionellales</taxon>
        <taxon>Legionellaceae</taxon>
        <taxon>Legionella</taxon>
    </lineage>
</organism>
<protein>
    <submittedName>
        <fullName evidence="6">LysR family transcriptional regulator</fullName>
    </submittedName>
</protein>
<evidence type="ECO:0000259" key="5">
    <source>
        <dbReference type="PROSITE" id="PS50931"/>
    </source>
</evidence>